<dbReference type="InterPro" id="IPR047967">
    <property type="entry name" value="PolX_PHP"/>
</dbReference>
<dbReference type="KEGG" id="sgm:GCM10017557_08170"/>
<protein>
    <submittedName>
        <fullName evidence="2">PHP domain-containing protein</fullName>
    </submittedName>
</protein>
<dbReference type="SMART" id="SM00481">
    <property type="entry name" value="POLIIIAc"/>
    <property type="match status" value="1"/>
</dbReference>
<dbReference type="InterPro" id="IPR017078">
    <property type="entry name" value="UCP036978_PHPhdr"/>
</dbReference>
<name>A0A7G1NRS5_9ACTN</name>
<dbReference type="GO" id="GO:0008270">
    <property type="term" value="F:zinc ion binding"/>
    <property type="evidence" value="ECO:0007669"/>
    <property type="project" value="TreeGrafter"/>
</dbReference>
<evidence type="ECO:0000313" key="2">
    <source>
        <dbReference type="EMBL" id="BCL25958.1"/>
    </source>
</evidence>
<dbReference type="Proteomes" id="UP000516444">
    <property type="component" value="Chromosome"/>
</dbReference>
<dbReference type="PANTHER" id="PTHR36928">
    <property type="entry name" value="PHOSPHATASE YCDX-RELATED"/>
    <property type="match status" value="1"/>
</dbReference>
<dbReference type="InterPro" id="IPR027421">
    <property type="entry name" value="DNA_pol_lamdba_lyase_dom_sf"/>
</dbReference>
<evidence type="ECO:0000313" key="3">
    <source>
        <dbReference type="Proteomes" id="UP000516444"/>
    </source>
</evidence>
<organism evidence="2 3">
    <name type="scientific">Streptomyces aurantiacus</name>
    <dbReference type="NCBI Taxonomy" id="47760"/>
    <lineage>
        <taxon>Bacteria</taxon>
        <taxon>Bacillati</taxon>
        <taxon>Actinomycetota</taxon>
        <taxon>Actinomycetes</taxon>
        <taxon>Kitasatosporales</taxon>
        <taxon>Streptomycetaceae</taxon>
        <taxon>Streptomyces</taxon>
        <taxon>Streptomyces aurantiacus group</taxon>
    </lineage>
</organism>
<dbReference type="EMBL" id="AP023440">
    <property type="protein sequence ID" value="BCL25958.1"/>
    <property type="molecule type" value="Genomic_DNA"/>
</dbReference>
<keyword evidence="3" id="KW-1185">Reference proteome</keyword>
<gene>
    <name evidence="2" type="ORF">GCM10017557_08170</name>
</gene>
<evidence type="ECO:0000259" key="1">
    <source>
        <dbReference type="SMART" id="SM00481"/>
    </source>
</evidence>
<dbReference type="PANTHER" id="PTHR36928:SF1">
    <property type="entry name" value="PHOSPHATASE YCDX-RELATED"/>
    <property type="match status" value="1"/>
</dbReference>
<feature type="domain" description="Polymerase/histidinol phosphatase N-terminal" evidence="1">
    <location>
        <begin position="123"/>
        <end position="202"/>
    </location>
</feature>
<dbReference type="Pfam" id="PF14716">
    <property type="entry name" value="HHH_8"/>
    <property type="match status" value="1"/>
</dbReference>
<sequence length="367" mass="39838">MVAQGALVRRRAEPGGLGHAGGMDPAEALDRIAFLLERSQAPTYRVRAFRTAADVVTGLPADEVARRSAERSLESLKGVGPKTAQVVREVLAGEVPGYLEKLEQEAAGPLVQGGEELTALLRGDCHLHSDWSDGGSPIEEMGRTAARLGHEWAVLTDHSPRLTVARGLSPERLREQLDVVAELNERWAPFRLLTGIECDILDDGSLDQEPELLDRLDVVVVSVHSKLRMDAAAMTRRMVAAVRDPRSDVLGHCTGRLVTGRGRPESEFDADAVFEACAETGTAVEINSRPERLDPPRRLLRRAVAAGVLFSVDTDAHAPGQLGWQAYGCARAEECGVPPERVVTTWSVEELLAWTRDRVTPPGVRAP</sequence>
<dbReference type="InterPro" id="IPR010996">
    <property type="entry name" value="HHH_MUS81"/>
</dbReference>
<dbReference type="InterPro" id="IPR016195">
    <property type="entry name" value="Pol/histidinol_Pase-like"/>
</dbReference>
<dbReference type="AlphaFoldDB" id="A0A7G1NRS5"/>
<dbReference type="FunFam" id="3.20.20.140:FF:000047">
    <property type="entry name" value="PHP domain-containing protein"/>
    <property type="match status" value="1"/>
</dbReference>
<dbReference type="SUPFAM" id="SSF47802">
    <property type="entry name" value="DNA polymerase beta, N-terminal domain-like"/>
    <property type="match status" value="1"/>
</dbReference>
<dbReference type="NCBIfam" id="NF005928">
    <property type="entry name" value="PRK07945.1"/>
    <property type="match status" value="1"/>
</dbReference>
<dbReference type="GO" id="GO:0042578">
    <property type="term" value="F:phosphoric ester hydrolase activity"/>
    <property type="evidence" value="ECO:0007669"/>
    <property type="project" value="TreeGrafter"/>
</dbReference>
<dbReference type="InterPro" id="IPR003141">
    <property type="entry name" value="Pol/His_phosphatase_N"/>
</dbReference>
<dbReference type="GO" id="GO:0005829">
    <property type="term" value="C:cytosol"/>
    <property type="evidence" value="ECO:0007669"/>
    <property type="project" value="TreeGrafter"/>
</dbReference>
<dbReference type="InterPro" id="IPR004013">
    <property type="entry name" value="PHP_dom"/>
</dbReference>
<dbReference type="Pfam" id="PF02811">
    <property type="entry name" value="PHP"/>
    <property type="match status" value="1"/>
</dbReference>
<dbReference type="Gene3D" id="1.10.150.110">
    <property type="entry name" value="DNA polymerase beta, N-terminal domain-like"/>
    <property type="match status" value="1"/>
</dbReference>
<dbReference type="PIRSF" id="PIRSF036978">
    <property type="entry name" value="UCP036978_PHPhdr"/>
    <property type="match status" value="1"/>
</dbReference>
<dbReference type="InterPro" id="IPR050243">
    <property type="entry name" value="PHP_phosphatase"/>
</dbReference>
<dbReference type="Gene3D" id="3.20.20.140">
    <property type="entry name" value="Metal-dependent hydrolases"/>
    <property type="match status" value="1"/>
</dbReference>
<dbReference type="CDD" id="cd07436">
    <property type="entry name" value="PHP_PolX"/>
    <property type="match status" value="1"/>
</dbReference>
<dbReference type="SUPFAM" id="SSF89550">
    <property type="entry name" value="PHP domain-like"/>
    <property type="match status" value="1"/>
</dbReference>
<accession>A0A7G1NRS5</accession>
<proteinExistence type="predicted"/>
<reference evidence="2 3" key="1">
    <citation type="journal article" date="2014" name="Int. J. Syst. Evol. Microbiol.">
        <title>Complete genome sequence of Corynebacterium casei LMG S-19264T (=DSM 44701T), isolated from a smear-ripened cheese.</title>
        <authorList>
            <consortium name="US DOE Joint Genome Institute (JGI-PGF)"/>
            <person name="Walter F."/>
            <person name="Albersmeier A."/>
            <person name="Kalinowski J."/>
            <person name="Ruckert C."/>
        </authorList>
    </citation>
    <scope>NUCLEOTIDE SEQUENCE [LARGE SCALE GENOMIC DNA]</scope>
    <source>
        <strain evidence="2 3">JCM 4677</strain>
    </source>
</reference>